<organism evidence="1">
    <name type="scientific">Pseudomonas phage RVTF4</name>
    <dbReference type="NCBI Taxonomy" id="3236931"/>
    <lineage>
        <taxon>Viruses</taxon>
    </lineage>
</organism>
<dbReference type="EMBL" id="PQ015378">
    <property type="protein sequence ID" value="XDJ14649.1"/>
    <property type="molecule type" value="Genomic_DNA"/>
</dbReference>
<proteinExistence type="predicted"/>
<reference evidence="1" key="1">
    <citation type="submission" date="2024-07" db="EMBL/GenBank/DDBJ databases">
        <authorList>
            <person name="Bringhurst R.M."/>
            <person name="Homer T.E."/>
        </authorList>
    </citation>
    <scope>NUCLEOTIDE SEQUENCE</scope>
</reference>
<evidence type="ECO:0000313" key="1">
    <source>
        <dbReference type="EMBL" id="XDJ14649.1"/>
    </source>
</evidence>
<sequence>MVTLPYLTTLGRLSKTEPYVAAIRKAEVTLSLPPMQTVMNETIQMTGVVTPREEHDDVPNFAHIVNVGDDRSPKLVVDGRQYMKYDERTGVTRLTAANDWQLQCVRVALTLKMLEEGPSSMSRFTDFPAKLFMDWVTGTLVQRYTLPPQSEMALRVISCLYYFSLYMPELAKAGHDRLRAGSLISDLTRVPLDDVLFMVDPDVKGSIGDMENADQFANELSSKGKSLAMGKLGFSDLHVLLKASWFGLNSSDNVGMALEHLPTWLAIAYTACSDRSYRKSKITERAERLSTGNAMRNFIDLVGRAAKEQFV</sequence>
<name>A0AB39CCP7_9VIRU</name>
<protein>
    <recommendedName>
        <fullName evidence="2">Virion structural protein</fullName>
    </recommendedName>
</protein>
<dbReference type="Pfam" id="PF25614">
    <property type="entry name" value="PhiKZ_VTX"/>
    <property type="match status" value="1"/>
</dbReference>
<dbReference type="InterPro" id="IPR057921">
    <property type="entry name" value="PhiKZ_VTX"/>
</dbReference>
<accession>A0AB39CCP7</accession>
<evidence type="ECO:0008006" key="2">
    <source>
        <dbReference type="Google" id="ProtNLM"/>
    </source>
</evidence>